<evidence type="ECO:0000256" key="7">
    <source>
        <dbReference type="ARBA" id="ARBA00048954"/>
    </source>
</evidence>
<protein>
    <recommendedName>
        <fullName evidence="6">DNA 5'-3' helicase</fullName>
        <ecNumber evidence="6">5.6.2.3</ecNumber>
    </recommendedName>
</protein>
<keyword evidence="2" id="KW-0411">Iron-sulfur</keyword>
<keyword evidence="2" id="KW-0479">Metal-binding</keyword>
<keyword evidence="2" id="KW-0408">Iron</keyword>
<evidence type="ECO:0000256" key="5">
    <source>
        <dbReference type="ARBA" id="ARBA00023204"/>
    </source>
</evidence>
<feature type="domain" description="Helical and beta-bridge" evidence="9">
    <location>
        <begin position="47"/>
        <end position="101"/>
    </location>
</feature>
<dbReference type="AlphaFoldDB" id="A0A816Y491"/>
<dbReference type="EMBL" id="HG994355">
    <property type="protein sequence ID" value="CAF2152318.1"/>
    <property type="molecule type" value="Genomic_DNA"/>
</dbReference>
<keyword evidence="2" id="KW-0004">4Fe-4S</keyword>
<keyword evidence="4" id="KW-0238">DNA-binding</keyword>
<dbReference type="Pfam" id="PF06777">
    <property type="entry name" value="HBB"/>
    <property type="match status" value="1"/>
</dbReference>
<proteinExistence type="predicted"/>
<keyword evidence="8" id="KW-0472">Membrane</keyword>
<comment type="cofactor">
    <cofactor evidence="1">
        <name>[4Fe-4S] cluster</name>
        <dbReference type="ChEBI" id="CHEBI:49883"/>
    </cofactor>
</comment>
<keyword evidence="5" id="KW-0234">DNA repair</keyword>
<name>A0A816Y491_BRANA</name>
<accession>A0A816Y491</accession>
<dbReference type="InterPro" id="IPR010643">
    <property type="entry name" value="HBB"/>
</dbReference>
<keyword evidence="3" id="KW-0227">DNA damage</keyword>
<evidence type="ECO:0000256" key="4">
    <source>
        <dbReference type="ARBA" id="ARBA00023125"/>
    </source>
</evidence>
<keyword evidence="8" id="KW-0812">Transmembrane</keyword>
<evidence type="ECO:0000256" key="6">
    <source>
        <dbReference type="ARBA" id="ARBA00044969"/>
    </source>
</evidence>
<evidence type="ECO:0000313" key="10">
    <source>
        <dbReference type="EMBL" id="CAF2152318.1"/>
    </source>
</evidence>
<organism evidence="10">
    <name type="scientific">Brassica napus</name>
    <name type="common">Rape</name>
    <dbReference type="NCBI Taxonomy" id="3708"/>
    <lineage>
        <taxon>Eukaryota</taxon>
        <taxon>Viridiplantae</taxon>
        <taxon>Streptophyta</taxon>
        <taxon>Embryophyta</taxon>
        <taxon>Tracheophyta</taxon>
        <taxon>Spermatophyta</taxon>
        <taxon>Magnoliopsida</taxon>
        <taxon>eudicotyledons</taxon>
        <taxon>Gunneridae</taxon>
        <taxon>Pentapetalae</taxon>
        <taxon>rosids</taxon>
        <taxon>malvids</taxon>
        <taxon>Brassicales</taxon>
        <taxon>Brassicaceae</taxon>
        <taxon>Brassiceae</taxon>
        <taxon>Brassica</taxon>
    </lineage>
</organism>
<comment type="catalytic activity">
    <reaction evidence="7">
        <text>ATP + H2O = ADP + phosphate + H(+)</text>
        <dbReference type="Rhea" id="RHEA:13065"/>
        <dbReference type="ChEBI" id="CHEBI:15377"/>
        <dbReference type="ChEBI" id="CHEBI:15378"/>
        <dbReference type="ChEBI" id="CHEBI:30616"/>
        <dbReference type="ChEBI" id="CHEBI:43474"/>
        <dbReference type="ChEBI" id="CHEBI:456216"/>
        <dbReference type="EC" id="5.6.2.3"/>
    </reaction>
</comment>
<evidence type="ECO:0000256" key="2">
    <source>
        <dbReference type="ARBA" id="ARBA00022485"/>
    </source>
</evidence>
<evidence type="ECO:0000256" key="3">
    <source>
        <dbReference type="ARBA" id="ARBA00022763"/>
    </source>
</evidence>
<dbReference type="Proteomes" id="UP001295469">
    <property type="component" value="Chromosome A01"/>
</dbReference>
<keyword evidence="8" id="KW-1133">Transmembrane helix</keyword>
<feature type="transmembrane region" description="Helical" evidence="8">
    <location>
        <begin position="26"/>
        <end position="51"/>
    </location>
</feature>
<gene>
    <name evidence="10" type="ORF">DARMORV10_A01P27540.1</name>
</gene>
<evidence type="ECO:0000256" key="8">
    <source>
        <dbReference type="SAM" id="Phobius"/>
    </source>
</evidence>
<reference evidence="10" key="1">
    <citation type="submission" date="2021-01" db="EMBL/GenBank/DDBJ databases">
        <authorList>
            <consortium name="Genoscope - CEA"/>
            <person name="William W."/>
        </authorList>
    </citation>
    <scope>NUCLEOTIDE SEQUENCE</scope>
</reference>
<evidence type="ECO:0000259" key="9">
    <source>
        <dbReference type="Pfam" id="PF06777"/>
    </source>
</evidence>
<evidence type="ECO:0000256" key="1">
    <source>
        <dbReference type="ARBA" id="ARBA00001966"/>
    </source>
</evidence>
<sequence>MELLLGQSERQVEYDRAGRIIKGQKLTILCLLEASYSVLGGTYICWFVLLLSSQAGIEQKTLKFCYECHCSLMLTHDITKSDEFLPIQRVCGFATLVGTRGFSVITKPYGERTPHVPDPILQVSMLCSCFRYVATQMLIQIYCVS</sequence>
<dbReference type="EC" id="5.6.2.3" evidence="6"/>